<protein>
    <submittedName>
        <fullName evidence="2">Dihydrofolate reductase family protein</fullName>
    </submittedName>
</protein>
<dbReference type="Proteomes" id="UP001597045">
    <property type="component" value="Unassembled WGS sequence"/>
</dbReference>
<gene>
    <name evidence="2" type="ORF">ACFQ1S_41170</name>
</gene>
<comment type="caution">
    <text evidence="2">The sequence shown here is derived from an EMBL/GenBank/DDBJ whole genome shotgun (WGS) entry which is preliminary data.</text>
</comment>
<reference evidence="3" key="1">
    <citation type="journal article" date="2019" name="Int. J. Syst. Evol. Microbiol.">
        <title>The Global Catalogue of Microorganisms (GCM) 10K type strain sequencing project: providing services to taxonomists for standard genome sequencing and annotation.</title>
        <authorList>
            <consortium name="The Broad Institute Genomics Platform"/>
            <consortium name="The Broad Institute Genome Sequencing Center for Infectious Disease"/>
            <person name="Wu L."/>
            <person name="Ma J."/>
        </authorList>
    </citation>
    <scope>NUCLEOTIDE SEQUENCE [LARGE SCALE GENOMIC DNA]</scope>
    <source>
        <strain evidence="3">JCM 31486</strain>
    </source>
</reference>
<name>A0ABW3MLQ7_9PSEU</name>
<keyword evidence="3" id="KW-1185">Reference proteome</keyword>
<feature type="non-terminal residue" evidence="2">
    <location>
        <position position="1"/>
    </location>
</feature>
<dbReference type="Gene3D" id="3.40.430.10">
    <property type="entry name" value="Dihydrofolate Reductase, subunit A"/>
    <property type="match status" value="1"/>
</dbReference>
<accession>A0ABW3MLQ7</accession>
<dbReference type="EMBL" id="JBHTIS010003653">
    <property type="protein sequence ID" value="MFD1051511.1"/>
    <property type="molecule type" value="Genomic_DNA"/>
</dbReference>
<feature type="domain" description="Bacterial bifunctional deaminase-reductase C-terminal" evidence="1">
    <location>
        <begin position="28"/>
        <end position="149"/>
    </location>
</feature>
<sequence>PFGGWAFRYGPGPVAGDKFDMGEILDTGIMVVGRRTWELFSGLFSTRTDDFSVKLNTMPKAVVSRTLDNADGWTNSALLKGDLATEVKALRETRDVYITGSTSVVEELQAHDLVDQYRLILFPTSVGQGQRLIPTGNLELTGCERLGPAVRLTYDRVQP</sequence>
<dbReference type="Pfam" id="PF01872">
    <property type="entry name" value="RibD_C"/>
    <property type="match status" value="1"/>
</dbReference>
<evidence type="ECO:0000259" key="1">
    <source>
        <dbReference type="Pfam" id="PF01872"/>
    </source>
</evidence>
<dbReference type="InterPro" id="IPR024072">
    <property type="entry name" value="DHFR-like_dom_sf"/>
</dbReference>
<evidence type="ECO:0000313" key="3">
    <source>
        <dbReference type="Proteomes" id="UP001597045"/>
    </source>
</evidence>
<dbReference type="InterPro" id="IPR002734">
    <property type="entry name" value="RibDG_C"/>
</dbReference>
<organism evidence="2 3">
    <name type="scientific">Kibdelosporangium lantanae</name>
    <dbReference type="NCBI Taxonomy" id="1497396"/>
    <lineage>
        <taxon>Bacteria</taxon>
        <taxon>Bacillati</taxon>
        <taxon>Actinomycetota</taxon>
        <taxon>Actinomycetes</taxon>
        <taxon>Pseudonocardiales</taxon>
        <taxon>Pseudonocardiaceae</taxon>
        <taxon>Kibdelosporangium</taxon>
    </lineage>
</organism>
<dbReference type="SUPFAM" id="SSF53597">
    <property type="entry name" value="Dihydrofolate reductase-like"/>
    <property type="match status" value="1"/>
</dbReference>
<evidence type="ECO:0000313" key="2">
    <source>
        <dbReference type="EMBL" id="MFD1051511.1"/>
    </source>
</evidence>
<proteinExistence type="predicted"/>